<feature type="compositionally biased region" description="Low complexity" evidence="1">
    <location>
        <begin position="34"/>
        <end position="53"/>
    </location>
</feature>
<feature type="non-terminal residue" evidence="2">
    <location>
        <position position="1"/>
    </location>
</feature>
<proteinExistence type="predicted"/>
<feature type="compositionally biased region" description="Pro residues" evidence="1">
    <location>
        <begin position="96"/>
        <end position="105"/>
    </location>
</feature>
<feature type="region of interest" description="Disordered" evidence="1">
    <location>
        <begin position="1"/>
        <end position="106"/>
    </location>
</feature>
<evidence type="ECO:0000256" key="1">
    <source>
        <dbReference type="SAM" id="MobiDB-lite"/>
    </source>
</evidence>
<sequence length="143" mass="15173">PVSFSGEPQKYSSHPDLQDLPHHSPPRATHHLSPHSSAAATIHATATTSAVTPPSLPTPHQAISTPWQPPSPLSPSTAGCLHHISTTNTTSTSSPTPSPRHPQPPVRAAAGFVDIRAFGCKRVKVVWLSRLHQMVRLVAAIPP</sequence>
<organism evidence="2">
    <name type="scientific">Tanacetum cinerariifolium</name>
    <name type="common">Dalmatian daisy</name>
    <name type="synonym">Chrysanthemum cinerariifolium</name>
    <dbReference type="NCBI Taxonomy" id="118510"/>
    <lineage>
        <taxon>Eukaryota</taxon>
        <taxon>Viridiplantae</taxon>
        <taxon>Streptophyta</taxon>
        <taxon>Embryophyta</taxon>
        <taxon>Tracheophyta</taxon>
        <taxon>Spermatophyta</taxon>
        <taxon>Magnoliopsida</taxon>
        <taxon>eudicotyledons</taxon>
        <taxon>Gunneridae</taxon>
        <taxon>Pentapetalae</taxon>
        <taxon>asterids</taxon>
        <taxon>campanulids</taxon>
        <taxon>Asterales</taxon>
        <taxon>Asteraceae</taxon>
        <taxon>Asteroideae</taxon>
        <taxon>Anthemideae</taxon>
        <taxon>Anthemidinae</taxon>
        <taxon>Tanacetum</taxon>
    </lineage>
</organism>
<protein>
    <submittedName>
        <fullName evidence="2">Uncharacterized protein</fullName>
    </submittedName>
</protein>
<evidence type="ECO:0000313" key="2">
    <source>
        <dbReference type="EMBL" id="GFC88559.1"/>
    </source>
</evidence>
<name>A0A699RM79_TANCI</name>
<accession>A0A699RM79</accession>
<dbReference type="EMBL" id="BKCJ011116257">
    <property type="protein sequence ID" value="GFC88559.1"/>
    <property type="molecule type" value="Genomic_DNA"/>
</dbReference>
<comment type="caution">
    <text evidence="2">The sequence shown here is derived from an EMBL/GenBank/DDBJ whole genome shotgun (WGS) entry which is preliminary data.</text>
</comment>
<gene>
    <name evidence="2" type="ORF">Tci_860529</name>
</gene>
<feature type="compositionally biased region" description="Low complexity" evidence="1">
    <location>
        <begin position="85"/>
        <end position="95"/>
    </location>
</feature>
<feature type="compositionally biased region" description="Basic residues" evidence="1">
    <location>
        <begin position="24"/>
        <end position="33"/>
    </location>
</feature>
<reference evidence="2" key="1">
    <citation type="journal article" date="2019" name="Sci. Rep.">
        <title>Draft genome of Tanacetum cinerariifolium, the natural source of mosquito coil.</title>
        <authorList>
            <person name="Yamashiro T."/>
            <person name="Shiraishi A."/>
            <person name="Satake H."/>
            <person name="Nakayama K."/>
        </authorList>
    </citation>
    <scope>NUCLEOTIDE SEQUENCE</scope>
</reference>
<dbReference type="AlphaFoldDB" id="A0A699RM79"/>